<dbReference type="Pfam" id="PF00149">
    <property type="entry name" value="Metallophos"/>
    <property type="match status" value="1"/>
</dbReference>
<evidence type="ECO:0000259" key="5">
    <source>
        <dbReference type="Pfam" id="PF02872"/>
    </source>
</evidence>
<dbReference type="PANTHER" id="PTHR11575:SF24">
    <property type="entry name" value="5'-NUCLEOTIDASE"/>
    <property type="match status" value="1"/>
</dbReference>
<dbReference type="Pfam" id="PF02872">
    <property type="entry name" value="5_nucleotid_C"/>
    <property type="match status" value="1"/>
</dbReference>
<dbReference type="Gene3D" id="3.60.21.10">
    <property type="match status" value="1"/>
</dbReference>
<proteinExistence type="inferred from homology"/>
<evidence type="ECO:0000313" key="7">
    <source>
        <dbReference type="Proteomes" id="UP000199475"/>
    </source>
</evidence>
<dbReference type="GO" id="GO:0000166">
    <property type="term" value="F:nucleotide binding"/>
    <property type="evidence" value="ECO:0007669"/>
    <property type="project" value="UniProtKB-KW"/>
</dbReference>
<keyword evidence="1 2" id="KW-0732">Signal</keyword>
<feature type="region of interest" description="Disordered" evidence="3">
    <location>
        <begin position="658"/>
        <end position="685"/>
    </location>
</feature>
<dbReference type="PANTHER" id="PTHR11575">
    <property type="entry name" value="5'-NUCLEOTIDASE-RELATED"/>
    <property type="match status" value="1"/>
</dbReference>
<keyword evidence="2" id="KW-0547">Nucleotide-binding</keyword>
<dbReference type="GO" id="GO:0030288">
    <property type="term" value="C:outer membrane-bounded periplasmic space"/>
    <property type="evidence" value="ECO:0007669"/>
    <property type="project" value="TreeGrafter"/>
</dbReference>
<dbReference type="GO" id="GO:0008253">
    <property type="term" value="F:5'-nucleotidase activity"/>
    <property type="evidence" value="ECO:0007669"/>
    <property type="project" value="TreeGrafter"/>
</dbReference>
<reference evidence="6 7" key="1">
    <citation type="submission" date="2016-10" db="EMBL/GenBank/DDBJ databases">
        <authorList>
            <person name="de Groot N.N."/>
        </authorList>
    </citation>
    <scope>NUCLEOTIDE SEQUENCE [LARGE SCALE GENOMIC DNA]</scope>
    <source>
        <strain evidence="6 7">CGMCC 1.9159</strain>
    </source>
</reference>
<dbReference type="PROSITE" id="PS51318">
    <property type="entry name" value="TAT"/>
    <property type="match status" value="1"/>
</dbReference>
<dbReference type="PRINTS" id="PR01607">
    <property type="entry name" value="APYRASEFAMLY"/>
</dbReference>
<accession>A0A1G9HI25</accession>
<evidence type="ECO:0000259" key="4">
    <source>
        <dbReference type="Pfam" id="PF00149"/>
    </source>
</evidence>
<feature type="domain" description="Calcineurin-like phosphoesterase" evidence="4">
    <location>
        <begin position="48"/>
        <end position="270"/>
    </location>
</feature>
<name>A0A1G9HI25_9ACTN</name>
<dbReference type="OrthoDB" id="1016457at2"/>
<dbReference type="InterPro" id="IPR029052">
    <property type="entry name" value="Metallo-depent_PP-like"/>
</dbReference>
<gene>
    <name evidence="6" type="ORF">SAMN04488242_0326</name>
</gene>
<dbReference type="GO" id="GO:0009166">
    <property type="term" value="P:nucleotide catabolic process"/>
    <property type="evidence" value="ECO:0007669"/>
    <property type="project" value="InterPro"/>
</dbReference>
<dbReference type="InterPro" id="IPR036907">
    <property type="entry name" value="5'-Nucleotdase_C_sf"/>
</dbReference>
<dbReference type="InterPro" id="IPR008334">
    <property type="entry name" value="5'-Nucleotdase_C"/>
</dbReference>
<dbReference type="InterPro" id="IPR006179">
    <property type="entry name" value="5_nucleotidase/apyrase"/>
</dbReference>
<protein>
    <submittedName>
        <fullName evidence="6">5'-nucleotidase</fullName>
    </submittedName>
</protein>
<feature type="domain" description="5'-Nucleotidase C-terminal" evidence="5">
    <location>
        <begin position="349"/>
        <end position="515"/>
    </location>
</feature>
<dbReference type="RefSeq" id="WP_093248337.1">
    <property type="nucleotide sequence ID" value="NZ_FNGP01000001.1"/>
</dbReference>
<dbReference type="STRING" id="686624.SAMN04488242_0326"/>
<dbReference type="Gene3D" id="3.90.780.10">
    <property type="entry name" value="5'-Nucleotidase, C-terminal domain"/>
    <property type="match status" value="1"/>
</dbReference>
<evidence type="ECO:0000313" key="6">
    <source>
        <dbReference type="EMBL" id="SDL12559.1"/>
    </source>
</evidence>
<feature type="compositionally biased region" description="Acidic residues" evidence="3">
    <location>
        <begin position="659"/>
        <end position="671"/>
    </location>
</feature>
<dbReference type="AlphaFoldDB" id="A0A1G9HI25"/>
<evidence type="ECO:0000256" key="1">
    <source>
        <dbReference type="ARBA" id="ARBA00022729"/>
    </source>
</evidence>
<dbReference type="SUPFAM" id="SSF55816">
    <property type="entry name" value="5'-nucleotidase (syn. UDP-sugar hydrolase), C-terminal domain"/>
    <property type="match status" value="1"/>
</dbReference>
<evidence type="ECO:0000256" key="3">
    <source>
        <dbReference type="SAM" id="MobiDB-lite"/>
    </source>
</evidence>
<keyword evidence="7" id="KW-1185">Reference proteome</keyword>
<dbReference type="Proteomes" id="UP000199475">
    <property type="component" value="Unassembled WGS sequence"/>
</dbReference>
<sequence length="685" mass="70118">MSKLPRRSIAGLAAGALGLSGAVVATVAPTAAFAVDCVAPNTVELLSFNDFHGRVQGAAALFTIVEQIRAEAGEDNVLLTSNGDSIGGSTFVSAVADDLPTLDVLNAAGVEVSATGNHEYDKGWTDLSGRVVAASDFPYLAANVYDAGTAETTANVADPLQAYEVFEKGGVTIAVVGAVTGDLPSLVSPAGISALSIGDPVEAVNRVAAELSDGDEANGEADIVVATIHEGAPDGGSDAATNAAASSNFASIYGDISTDVDVVFNGHTHQQYVWETASGQPLLQADAYAGGIARVTLSVDADTGELCETAASYVEAPEAGDASFARIAEINSIVEAAVAAAAEAGAEVIGNATEAISTAGDGDASTRDQESPMSNMVAQMFFDMMSNGDDEFIGVQNPGGTRDSFDAGEITYEEAALVLPFANSLFTTQLTGEQFKTVLEQQWQRNAEGEVPSRPYLALGLSDNVSYTYDETLPEGERITGIYINGAPIDMDKLYTFGSGSFLISGGDNFRVFAEGVNTRDAGLVDLTAWVDWIGAQGDLAPDYTKRGVSVTEAATEIKVGESGSFTLGVAVEGGVNPGTLDMFLNTGDKVSPQLPNTSVTAYIGDVEVGSADVTDGVATVEVTIPATGVAVGDTWIRFVVSDSGTEVLVPVSVLAGDVVDDGDDDDDDDNGGGGPRPGLPSTGN</sequence>
<dbReference type="EMBL" id="FNGP01000001">
    <property type="protein sequence ID" value="SDL12559.1"/>
    <property type="molecule type" value="Genomic_DNA"/>
</dbReference>
<organism evidence="6 7">
    <name type="scientific">Tessaracoccus oleiagri</name>
    <dbReference type="NCBI Taxonomy" id="686624"/>
    <lineage>
        <taxon>Bacteria</taxon>
        <taxon>Bacillati</taxon>
        <taxon>Actinomycetota</taxon>
        <taxon>Actinomycetes</taxon>
        <taxon>Propionibacteriales</taxon>
        <taxon>Propionibacteriaceae</taxon>
        <taxon>Tessaracoccus</taxon>
    </lineage>
</organism>
<dbReference type="InterPro" id="IPR004843">
    <property type="entry name" value="Calcineurin-like_PHP"/>
</dbReference>
<dbReference type="SUPFAM" id="SSF56300">
    <property type="entry name" value="Metallo-dependent phosphatases"/>
    <property type="match status" value="1"/>
</dbReference>
<evidence type="ECO:0000256" key="2">
    <source>
        <dbReference type="RuleBase" id="RU362119"/>
    </source>
</evidence>
<feature type="signal peptide" evidence="2">
    <location>
        <begin position="1"/>
        <end position="25"/>
    </location>
</feature>
<comment type="similarity">
    <text evidence="2">Belongs to the 5'-nucleotidase family.</text>
</comment>
<dbReference type="GO" id="GO:0008768">
    <property type="term" value="F:UDP-sugar diphosphatase activity"/>
    <property type="evidence" value="ECO:0007669"/>
    <property type="project" value="TreeGrafter"/>
</dbReference>
<keyword evidence="2" id="KW-0378">Hydrolase</keyword>
<feature type="chain" id="PRO_5039752397" evidence="2">
    <location>
        <begin position="26"/>
        <end position="685"/>
    </location>
</feature>
<dbReference type="InterPro" id="IPR006311">
    <property type="entry name" value="TAT_signal"/>
</dbReference>